<gene>
    <name evidence="2" type="ORF">Ani05nite_13860</name>
</gene>
<accession>A0A919JE18</accession>
<name>A0A919JE18_9ACTN</name>
<dbReference type="Gene3D" id="3.90.25.10">
    <property type="entry name" value="UDP-galactose 4-epimerase, domain 1"/>
    <property type="match status" value="1"/>
</dbReference>
<proteinExistence type="predicted"/>
<comment type="caution">
    <text evidence="2">The sequence shown here is derived from an EMBL/GenBank/DDBJ whole genome shotgun (WGS) entry which is preliminary data.</text>
</comment>
<dbReference type="InterPro" id="IPR052718">
    <property type="entry name" value="NmrA-type_oxidoreductase"/>
</dbReference>
<dbReference type="PANTHER" id="PTHR47129">
    <property type="entry name" value="QUINONE OXIDOREDUCTASE 2"/>
    <property type="match status" value="1"/>
</dbReference>
<organism evidence="2 3">
    <name type="scientific">Actinoplanes nipponensis</name>
    <dbReference type="NCBI Taxonomy" id="135950"/>
    <lineage>
        <taxon>Bacteria</taxon>
        <taxon>Bacillati</taxon>
        <taxon>Actinomycetota</taxon>
        <taxon>Actinomycetes</taxon>
        <taxon>Micromonosporales</taxon>
        <taxon>Micromonosporaceae</taxon>
        <taxon>Actinoplanes</taxon>
    </lineage>
</organism>
<sequence length="289" mass="29374">MIIVTGAGGQLGGAVLAELLGHLPAEQIGVSAREPGKLAGLQQRGVRVRPGDFGDPAGLEHAFAGAATVLIVSANSTGADAVRLHSNAIAAAAAAGAKRIVYTSHMGAGPSSPFPPMPDHAATEEVLRRSGVAYTSLRNGFYASTVPLLLRAALATGELRVPEDGAIAWTTHADLAAAAARILVDEPFDGPTPPLTGPEAVDMTRVAEIAARITGRPVRRVVVPDEEYRQGLLAAGLEVPAADMLVGLFAASRRGDFGPAGPALAGLLGRPATTIEDYLLSALAAGPGR</sequence>
<dbReference type="AlphaFoldDB" id="A0A919JE18"/>
<dbReference type="InterPro" id="IPR016040">
    <property type="entry name" value="NAD(P)-bd_dom"/>
</dbReference>
<dbReference type="Gene3D" id="3.40.50.720">
    <property type="entry name" value="NAD(P)-binding Rossmann-like Domain"/>
    <property type="match status" value="1"/>
</dbReference>
<evidence type="ECO:0000313" key="3">
    <source>
        <dbReference type="Proteomes" id="UP000647172"/>
    </source>
</evidence>
<reference evidence="2" key="1">
    <citation type="submission" date="2021-01" db="EMBL/GenBank/DDBJ databases">
        <title>Whole genome shotgun sequence of Actinoplanes nipponensis NBRC 14063.</title>
        <authorList>
            <person name="Komaki H."/>
            <person name="Tamura T."/>
        </authorList>
    </citation>
    <scope>NUCLEOTIDE SEQUENCE</scope>
    <source>
        <strain evidence="2">NBRC 14063</strain>
    </source>
</reference>
<evidence type="ECO:0000313" key="2">
    <source>
        <dbReference type="EMBL" id="GIE47852.1"/>
    </source>
</evidence>
<dbReference type="Proteomes" id="UP000647172">
    <property type="component" value="Unassembled WGS sequence"/>
</dbReference>
<dbReference type="EMBL" id="BOMQ01000017">
    <property type="protein sequence ID" value="GIE47852.1"/>
    <property type="molecule type" value="Genomic_DNA"/>
</dbReference>
<dbReference type="SUPFAM" id="SSF51735">
    <property type="entry name" value="NAD(P)-binding Rossmann-fold domains"/>
    <property type="match status" value="1"/>
</dbReference>
<dbReference type="InterPro" id="IPR036291">
    <property type="entry name" value="NAD(P)-bd_dom_sf"/>
</dbReference>
<dbReference type="PANTHER" id="PTHR47129:SF1">
    <property type="entry name" value="NMRA-LIKE DOMAIN-CONTAINING PROTEIN"/>
    <property type="match status" value="1"/>
</dbReference>
<keyword evidence="3" id="KW-1185">Reference proteome</keyword>
<protein>
    <submittedName>
        <fullName evidence="2">NmrA family transcriptional regulator</fullName>
    </submittedName>
</protein>
<feature type="domain" description="NAD(P)-binding" evidence="1">
    <location>
        <begin position="6"/>
        <end position="146"/>
    </location>
</feature>
<dbReference type="Pfam" id="PF13460">
    <property type="entry name" value="NAD_binding_10"/>
    <property type="match status" value="1"/>
</dbReference>
<dbReference type="RefSeq" id="WP_203766111.1">
    <property type="nucleotide sequence ID" value="NZ_BAAAYJ010000116.1"/>
</dbReference>
<evidence type="ECO:0000259" key="1">
    <source>
        <dbReference type="Pfam" id="PF13460"/>
    </source>
</evidence>